<organism evidence="1 2">
    <name type="scientific">Prorocentrum cordatum</name>
    <dbReference type="NCBI Taxonomy" id="2364126"/>
    <lineage>
        <taxon>Eukaryota</taxon>
        <taxon>Sar</taxon>
        <taxon>Alveolata</taxon>
        <taxon>Dinophyceae</taxon>
        <taxon>Prorocentrales</taxon>
        <taxon>Prorocentraceae</taxon>
        <taxon>Prorocentrum</taxon>
    </lineage>
</organism>
<sequence length="132" mass="14793">ACCLFAQNSAVVHVGRREHHHRAFRLLDHGQWEEVAPCDFDGEQVALLDRSNAIQQGGNSTVRIRVMHLETNQLTEVDKLHGASQMSILKLWNSNCIAYAVESIASQRFDCAASSNWLMRGCRQQGIIMIAC</sequence>
<reference evidence="1" key="1">
    <citation type="submission" date="2023-10" db="EMBL/GenBank/DDBJ databases">
        <authorList>
            <person name="Chen Y."/>
            <person name="Shah S."/>
            <person name="Dougan E. K."/>
            <person name="Thang M."/>
            <person name="Chan C."/>
        </authorList>
    </citation>
    <scope>NUCLEOTIDE SEQUENCE [LARGE SCALE GENOMIC DNA]</scope>
</reference>
<feature type="non-terminal residue" evidence="1">
    <location>
        <position position="1"/>
    </location>
</feature>
<name>A0ABN9Y9V7_9DINO</name>
<protein>
    <submittedName>
        <fullName evidence="1">Uncharacterized protein</fullName>
    </submittedName>
</protein>
<dbReference type="EMBL" id="CAUYUJ010022205">
    <property type="protein sequence ID" value="CAK0909484.1"/>
    <property type="molecule type" value="Genomic_DNA"/>
</dbReference>
<gene>
    <name evidence="1" type="ORF">PCOR1329_LOCUS83892</name>
</gene>
<keyword evidence="2" id="KW-1185">Reference proteome</keyword>
<proteinExistence type="predicted"/>
<evidence type="ECO:0000313" key="1">
    <source>
        <dbReference type="EMBL" id="CAK0909484.1"/>
    </source>
</evidence>
<comment type="caution">
    <text evidence="1">The sequence shown here is derived from an EMBL/GenBank/DDBJ whole genome shotgun (WGS) entry which is preliminary data.</text>
</comment>
<dbReference type="Proteomes" id="UP001189429">
    <property type="component" value="Unassembled WGS sequence"/>
</dbReference>
<evidence type="ECO:0000313" key="2">
    <source>
        <dbReference type="Proteomes" id="UP001189429"/>
    </source>
</evidence>
<accession>A0ABN9Y9V7</accession>